<evidence type="ECO:0000256" key="4">
    <source>
        <dbReference type="ARBA" id="ARBA00023242"/>
    </source>
</evidence>
<dbReference type="HOGENOM" id="CLU_1403248_0_0_1"/>
<dbReference type="EMBL" id="KN837305">
    <property type="protein sequence ID" value="KIJ28466.1"/>
    <property type="molecule type" value="Genomic_DNA"/>
</dbReference>
<keyword evidence="4" id="KW-0539">Nucleus</keyword>
<dbReference type="Proteomes" id="UP000054279">
    <property type="component" value="Unassembled WGS sequence"/>
</dbReference>
<evidence type="ECO:0000256" key="2">
    <source>
        <dbReference type="ARBA" id="ARBA00023125"/>
    </source>
</evidence>
<dbReference type="InterPro" id="IPR027417">
    <property type="entry name" value="P-loop_NTPase"/>
</dbReference>
<evidence type="ECO:0000256" key="1">
    <source>
        <dbReference type="ARBA" id="ARBA00005446"/>
    </source>
</evidence>
<dbReference type="OrthoDB" id="2499463at2759"/>
<dbReference type="PANTHER" id="PTHR13710:SF153">
    <property type="entry name" value="RECQ-LIKE DNA HELICASE BLM"/>
    <property type="match status" value="1"/>
</dbReference>
<dbReference type="GO" id="GO:0000724">
    <property type="term" value="P:double-strand break repair via homologous recombination"/>
    <property type="evidence" value="ECO:0007669"/>
    <property type="project" value="TreeGrafter"/>
</dbReference>
<name>A0A0C9UT28_SPHS4</name>
<sequence>MRDVINVAEQIYGYRAKTFQIRVAEKILEGKDVLAIASTGARRSHIFSLVAIAAALSGQDGLVIVICPLKALQMDQVHRLSEAHEHLVEKNLPVIKAVAINEENHDDAAFAELAKNDTRICYATPKHSCAVTALSNSSAHRSFETGSLPSCWMRCMSFIFELRLEWRSVLFGGLTWEATVRMYANGFILWSIQL</sequence>
<proteinExistence type="inferred from homology"/>
<keyword evidence="2" id="KW-0238">DNA-binding</keyword>
<evidence type="ECO:0000256" key="3">
    <source>
        <dbReference type="ARBA" id="ARBA00023235"/>
    </source>
</evidence>
<dbReference type="PANTHER" id="PTHR13710">
    <property type="entry name" value="DNA HELICASE RECQ FAMILY MEMBER"/>
    <property type="match status" value="1"/>
</dbReference>
<organism evidence="6 7">
    <name type="scientific">Sphaerobolus stellatus (strain SS14)</name>
    <dbReference type="NCBI Taxonomy" id="990650"/>
    <lineage>
        <taxon>Eukaryota</taxon>
        <taxon>Fungi</taxon>
        <taxon>Dikarya</taxon>
        <taxon>Basidiomycota</taxon>
        <taxon>Agaricomycotina</taxon>
        <taxon>Agaricomycetes</taxon>
        <taxon>Phallomycetidae</taxon>
        <taxon>Geastrales</taxon>
        <taxon>Sphaerobolaceae</taxon>
        <taxon>Sphaerobolus</taxon>
    </lineage>
</organism>
<evidence type="ECO:0000313" key="7">
    <source>
        <dbReference type="Proteomes" id="UP000054279"/>
    </source>
</evidence>
<accession>A0A0C9UT28</accession>
<comment type="similarity">
    <text evidence="1">Belongs to the helicase family. RecQ subfamily.</text>
</comment>
<dbReference type="SUPFAM" id="SSF52540">
    <property type="entry name" value="P-loop containing nucleoside triphosphate hydrolases"/>
    <property type="match status" value="1"/>
</dbReference>
<dbReference type="Pfam" id="PF00270">
    <property type="entry name" value="DEAD"/>
    <property type="match status" value="1"/>
</dbReference>
<gene>
    <name evidence="6" type="ORF">M422DRAFT_270241</name>
</gene>
<keyword evidence="3" id="KW-0413">Isomerase</keyword>
<dbReference type="InterPro" id="IPR014001">
    <property type="entry name" value="Helicase_ATP-bd"/>
</dbReference>
<protein>
    <recommendedName>
        <fullName evidence="5">Helicase ATP-binding domain-containing protein</fullName>
    </recommendedName>
</protein>
<keyword evidence="7" id="KW-1185">Reference proteome</keyword>
<dbReference type="GO" id="GO:0009378">
    <property type="term" value="F:four-way junction helicase activity"/>
    <property type="evidence" value="ECO:0007669"/>
    <property type="project" value="TreeGrafter"/>
</dbReference>
<dbReference type="InterPro" id="IPR011545">
    <property type="entry name" value="DEAD/DEAH_box_helicase_dom"/>
</dbReference>
<dbReference type="GO" id="GO:0005524">
    <property type="term" value="F:ATP binding"/>
    <property type="evidence" value="ECO:0007669"/>
    <property type="project" value="InterPro"/>
</dbReference>
<feature type="domain" description="Helicase ATP-binding" evidence="5">
    <location>
        <begin position="24"/>
        <end position="125"/>
    </location>
</feature>
<reference evidence="6 7" key="1">
    <citation type="submission" date="2014-06" db="EMBL/GenBank/DDBJ databases">
        <title>Evolutionary Origins and Diversification of the Mycorrhizal Mutualists.</title>
        <authorList>
            <consortium name="DOE Joint Genome Institute"/>
            <consortium name="Mycorrhizal Genomics Consortium"/>
            <person name="Kohler A."/>
            <person name="Kuo A."/>
            <person name="Nagy L.G."/>
            <person name="Floudas D."/>
            <person name="Copeland A."/>
            <person name="Barry K.W."/>
            <person name="Cichocki N."/>
            <person name="Veneault-Fourrey C."/>
            <person name="LaButti K."/>
            <person name="Lindquist E.A."/>
            <person name="Lipzen A."/>
            <person name="Lundell T."/>
            <person name="Morin E."/>
            <person name="Murat C."/>
            <person name="Riley R."/>
            <person name="Ohm R."/>
            <person name="Sun H."/>
            <person name="Tunlid A."/>
            <person name="Henrissat B."/>
            <person name="Grigoriev I.V."/>
            <person name="Hibbett D.S."/>
            <person name="Martin F."/>
        </authorList>
    </citation>
    <scope>NUCLEOTIDE SEQUENCE [LARGE SCALE GENOMIC DNA]</scope>
    <source>
        <strain evidence="6 7">SS14</strain>
    </source>
</reference>
<dbReference type="AlphaFoldDB" id="A0A0C9UT28"/>
<dbReference type="Gene3D" id="3.40.50.300">
    <property type="entry name" value="P-loop containing nucleotide triphosphate hydrolases"/>
    <property type="match status" value="1"/>
</dbReference>
<dbReference type="GO" id="GO:0003677">
    <property type="term" value="F:DNA binding"/>
    <property type="evidence" value="ECO:0007669"/>
    <property type="project" value="UniProtKB-KW"/>
</dbReference>
<dbReference type="PROSITE" id="PS51192">
    <property type="entry name" value="HELICASE_ATP_BIND_1"/>
    <property type="match status" value="1"/>
</dbReference>
<dbReference type="GO" id="GO:0005694">
    <property type="term" value="C:chromosome"/>
    <property type="evidence" value="ECO:0007669"/>
    <property type="project" value="TreeGrafter"/>
</dbReference>
<dbReference type="GO" id="GO:0043138">
    <property type="term" value="F:3'-5' DNA helicase activity"/>
    <property type="evidence" value="ECO:0007669"/>
    <property type="project" value="TreeGrafter"/>
</dbReference>
<evidence type="ECO:0000313" key="6">
    <source>
        <dbReference type="EMBL" id="KIJ28466.1"/>
    </source>
</evidence>
<dbReference type="GO" id="GO:0005634">
    <property type="term" value="C:nucleus"/>
    <property type="evidence" value="ECO:0007669"/>
    <property type="project" value="TreeGrafter"/>
</dbReference>
<evidence type="ECO:0000259" key="5">
    <source>
        <dbReference type="PROSITE" id="PS51192"/>
    </source>
</evidence>
<dbReference type="GO" id="GO:0005737">
    <property type="term" value="C:cytoplasm"/>
    <property type="evidence" value="ECO:0007669"/>
    <property type="project" value="TreeGrafter"/>
</dbReference>